<dbReference type="Gene3D" id="1.20.1260.60">
    <property type="entry name" value="Vacuolar protein sorting-associated protein Ist1"/>
    <property type="match status" value="1"/>
</dbReference>
<feature type="compositionally biased region" description="Polar residues" evidence="1">
    <location>
        <begin position="66"/>
        <end position="77"/>
    </location>
</feature>
<comment type="caution">
    <text evidence="2">The sequence shown here is derived from an EMBL/GenBank/DDBJ whole genome shotgun (WGS) entry which is preliminary data.</text>
</comment>
<proteinExistence type="predicted"/>
<dbReference type="Proteomes" id="UP001280121">
    <property type="component" value="Unassembled WGS sequence"/>
</dbReference>
<organism evidence="2 3">
    <name type="scientific">Dipteronia dyeriana</name>
    <dbReference type="NCBI Taxonomy" id="168575"/>
    <lineage>
        <taxon>Eukaryota</taxon>
        <taxon>Viridiplantae</taxon>
        <taxon>Streptophyta</taxon>
        <taxon>Embryophyta</taxon>
        <taxon>Tracheophyta</taxon>
        <taxon>Spermatophyta</taxon>
        <taxon>Magnoliopsida</taxon>
        <taxon>eudicotyledons</taxon>
        <taxon>Gunneridae</taxon>
        <taxon>Pentapetalae</taxon>
        <taxon>rosids</taxon>
        <taxon>malvids</taxon>
        <taxon>Sapindales</taxon>
        <taxon>Sapindaceae</taxon>
        <taxon>Hippocastanoideae</taxon>
        <taxon>Acereae</taxon>
        <taxon>Dipteronia</taxon>
    </lineage>
</organism>
<evidence type="ECO:0000256" key="1">
    <source>
        <dbReference type="SAM" id="MobiDB-lite"/>
    </source>
</evidence>
<name>A0AAE0CQ18_9ROSI</name>
<reference evidence="2" key="1">
    <citation type="journal article" date="2023" name="Plant J.">
        <title>Genome sequences and population genomics provide insights into the demographic history, inbreeding, and mutation load of two 'living fossil' tree species of Dipteronia.</title>
        <authorList>
            <person name="Feng Y."/>
            <person name="Comes H.P."/>
            <person name="Chen J."/>
            <person name="Zhu S."/>
            <person name="Lu R."/>
            <person name="Zhang X."/>
            <person name="Li P."/>
            <person name="Qiu J."/>
            <person name="Olsen K.M."/>
            <person name="Qiu Y."/>
        </authorList>
    </citation>
    <scope>NUCLEOTIDE SEQUENCE</scope>
    <source>
        <strain evidence="2">KIB01</strain>
    </source>
</reference>
<accession>A0AAE0CQ18</accession>
<sequence>MFHNLGKPKFYKKSKSLLKILKTRLDTIKKKNGVLKFMKNDVADLLRNNLDINAYGRLNMTSFEGSKVNDSTGSGNNEVEDVEPSNAPDGFKRKRGTSFVRNYMS</sequence>
<evidence type="ECO:0000313" key="2">
    <source>
        <dbReference type="EMBL" id="KAK2658678.1"/>
    </source>
</evidence>
<feature type="region of interest" description="Disordered" evidence="1">
    <location>
        <begin position="66"/>
        <end position="94"/>
    </location>
</feature>
<dbReference type="AlphaFoldDB" id="A0AAE0CQ18"/>
<dbReference type="EMBL" id="JANJYI010000002">
    <property type="protein sequence ID" value="KAK2658678.1"/>
    <property type="molecule type" value="Genomic_DNA"/>
</dbReference>
<dbReference type="InterPro" id="IPR042277">
    <property type="entry name" value="IST1-like"/>
</dbReference>
<keyword evidence="3" id="KW-1185">Reference proteome</keyword>
<protein>
    <submittedName>
        <fullName evidence="2">Uncharacterized protein</fullName>
    </submittedName>
</protein>
<evidence type="ECO:0000313" key="3">
    <source>
        <dbReference type="Proteomes" id="UP001280121"/>
    </source>
</evidence>
<gene>
    <name evidence="2" type="ORF">Ddye_005211</name>
</gene>